<feature type="transmembrane region" description="Helical" evidence="7">
    <location>
        <begin position="48"/>
        <end position="70"/>
    </location>
</feature>
<dbReference type="OrthoDB" id="9807815at2"/>
<evidence type="ECO:0000259" key="8">
    <source>
        <dbReference type="Pfam" id="PF04138"/>
    </source>
</evidence>
<accession>A0A4R6UXE4</accession>
<feature type="region of interest" description="Disordered" evidence="6">
    <location>
        <begin position="147"/>
        <end position="169"/>
    </location>
</feature>
<dbReference type="PANTHER" id="PTHR38459">
    <property type="entry name" value="PROPHAGE BACTOPRENOL-LINKED GLUCOSE TRANSLOCASE HOMOLOG"/>
    <property type="match status" value="1"/>
</dbReference>
<comment type="subcellular location">
    <subcellularLocation>
        <location evidence="1">Membrane</location>
        <topology evidence="1">Multi-pass membrane protein</topology>
    </subcellularLocation>
</comment>
<evidence type="ECO:0000256" key="3">
    <source>
        <dbReference type="ARBA" id="ARBA00022692"/>
    </source>
</evidence>
<evidence type="ECO:0000256" key="6">
    <source>
        <dbReference type="SAM" id="MobiDB-lite"/>
    </source>
</evidence>
<evidence type="ECO:0000313" key="10">
    <source>
        <dbReference type="Proteomes" id="UP000295281"/>
    </source>
</evidence>
<feature type="transmembrane region" description="Helical" evidence="7">
    <location>
        <begin position="114"/>
        <end position="134"/>
    </location>
</feature>
<evidence type="ECO:0000256" key="2">
    <source>
        <dbReference type="ARBA" id="ARBA00009399"/>
    </source>
</evidence>
<dbReference type="RefSeq" id="WP_133741833.1">
    <property type="nucleotide sequence ID" value="NZ_SNYN01000009.1"/>
</dbReference>
<protein>
    <submittedName>
        <fullName evidence="9">Putative flippase GtrA</fullName>
    </submittedName>
</protein>
<keyword evidence="5 7" id="KW-0472">Membrane</keyword>
<dbReference type="EMBL" id="SNYN01000009">
    <property type="protein sequence ID" value="TDQ51901.1"/>
    <property type="molecule type" value="Genomic_DNA"/>
</dbReference>
<organism evidence="9 10">
    <name type="scientific">Actinorugispora endophytica</name>
    <dbReference type="NCBI Taxonomy" id="1605990"/>
    <lineage>
        <taxon>Bacteria</taxon>
        <taxon>Bacillati</taxon>
        <taxon>Actinomycetota</taxon>
        <taxon>Actinomycetes</taxon>
        <taxon>Streptosporangiales</taxon>
        <taxon>Nocardiopsidaceae</taxon>
        <taxon>Actinorugispora</taxon>
    </lineage>
</organism>
<name>A0A4R6UXE4_9ACTN</name>
<dbReference type="InterPro" id="IPR051401">
    <property type="entry name" value="GtrA_CellWall_Glycosyl"/>
</dbReference>
<reference evidence="9 10" key="1">
    <citation type="submission" date="2019-03" db="EMBL/GenBank/DDBJ databases">
        <title>Genomic Encyclopedia of Type Strains, Phase IV (KMG-IV): sequencing the most valuable type-strain genomes for metagenomic binning, comparative biology and taxonomic classification.</title>
        <authorList>
            <person name="Goeker M."/>
        </authorList>
    </citation>
    <scope>NUCLEOTIDE SEQUENCE [LARGE SCALE GENOMIC DNA]</scope>
    <source>
        <strain evidence="9 10">DSM 46770</strain>
    </source>
</reference>
<dbReference type="GO" id="GO:0005886">
    <property type="term" value="C:plasma membrane"/>
    <property type="evidence" value="ECO:0007669"/>
    <property type="project" value="TreeGrafter"/>
</dbReference>
<sequence>MRLLSALYRRFSRLIHEVAKFGTVGAFAYVVQLAATNLFWYGLGTAELAGQVLGTTCATVVAFLGNRFWTFRDRSHSGLVRAYALFFGLNAVGLLIQLVCLWFTVSVLGLDGPLARNIAGNVVGVGLGSLFRFWSYRKWVFRAPSAGAGPPGTGPDTVEGGPSGTVRSS</sequence>
<evidence type="ECO:0000313" key="9">
    <source>
        <dbReference type="EMBL" id="TDQ51901.1"/>
    </source>
</evidence>
<comment type="caution">
    <text evidence="9">The sequence shown here is derived from an EMBL/GenBank/DDBJ whole genome shotgun (WGS) entry which is preliminary data.</text>
</comment>
<evidence type="ECO:0000256" key="7">
    <source>
        <dbReference type="SAM" id="Phobius"/>
    </source>
</evidence>
<evidence type="ECO:0000256" key="1">
    <source>
        <dbReference type="ARBA" id="ARBA00004141"/>
    </source>
</evidence>
<evidence type="ECO:0000256" key="5">
    <source>
        <dbReference type="ARBA" id="ARBA00023136"/>
    </source>
</evidence>
<dbReference type="Proteomes" id="UP000295281">
    <property type="component" value="Unassembled WGS sequence"/>
</dbReference>
<dbReference type="Pfam" id="PF04138">
    <property type="entry name" value="GtrA_DPMS_TM"/>
    <property type="match status" value="1"/>
</dbReference>
<keyword evidence="10" id="KW-1185">Reference proteome</keyword>
<proteinExistence type="inferred from homology"/>
<dbReference type="InterPro" id="IPR007267">
    <property type="entry name" value="GtrA_DPMS_TM"/>
</dbReference>
<feature type="transmembrane region" description="Helical" evidence="7">
    <location>
        <begin position="21"/>
        <end position="42"/>
    </location>
</feature>
<dbReference type="GO" id="GO:0000271">
    <property type="term" value="P:polysaccharide biosynthetic process"/>
    <property type="evidence" value="ECO:0007669"/>
    <property type="project" value="InterPro"/>
</dbReference>
<feature type="domain" description="GtrA/DPMS transmembrane" evidence="8">
    <location>
        <begin position="20"/>
        <end position="141"/>
    </location>
</feature>
<evidence type="ECO:0000256" key="4">
    <source>
        <dbReference type="ARBA" id="ARBA00022989"/>
    </source>
</evidence>
<dbReference type="PANTHER" id="PTHR38459:SF1">
    <property type="entry name" value="PROPHAGE BACTOPRENOL-LINKED GLUCOSE TRANSLOCASE HOMOLOG"/>
    <property type="match status" value="1"/>
</dbReference>
<comment type="similarity">
    <text evidence="2">Belongs to the GtrA family.</text>
</comment>
<feature type="transmembrane region" description="Helical" evidence="7">
    <location>
        <begin position="82"/>
        <end position="108"/>
    </location>
</feature>
<dbReference type="AlphaFoldDB" id="A0A4R6UXE4"/>
<keyword evidence="4 7" id="KW-1133">Transmembrane helix</keyword>
<gene>
    <name evidence="9" type="ORF">EV190_10911</name>
</gene>
<keyword evidence="3 7" id="KW-0812">Transmembrane</keyword>